<dbReference type="EMBL" id="SJST01000001">
    <property type="protein sequence ID" value="TCD16132.1"/>
    <property type="molecule type" value="Genomic_DNA"/>
</dbReference>
<evidence type="ECO:0000256" key="1">
    <source>
        <dbReference type="SAM" id="Phobius"/>
    </source>
</evidence>
<keyword evidence="1" id="KW-0812">Transmembrane</keyword>
<keyword evidence="4" id="KW-1185">Reference proteome</keyword>
<proteinExistence type="predicted"/>
<name>A0A4V2MP38_9HYPH</name>
<dbReference type="SUPFAM" id="SSF50199">
    <property type="entry name" value="Staphylococcal nuclease"/>
    <property type="match status" value="1"/>
</dbReference>
<dbReference type="Gene3D" id="2.40.50.90">
    <property type="match status" value="1"/>
</dbReference>
<dbReference type="Proteomes" id="UP000291301">
    <property type="component" value="Unassembled WGS sequence"/>
</dbReference>
<dbReference type="InterPro" id="IPR016071">
    <property type="entry name" value="Staphylococal_nuclease_OB-fold"/>
</dbReference>
<feature type="domain" description="TNase-like" evidence="2">
    <location>
        <begin position="107"/>
        <end position="177"/>
    </location>
</feature>
<feature type="transmembrane region" description="Helical" evidence="1">
    <location>
        <begin position="25"/>
        <end position="44"/>
    </location>
</feature>
<accession>A0A4V2MP38</accession>
<evidence type="ECO:0000259" key="2">
    <source>
        <dbReference type="Pfam" id="PF00565"/>
    </source>
</evidence>
<organism evidence="3 4">
    <name type="scientific">Oricola cellulosilytica</name>
    <dbReference type="NCBI Taxonomy" id="1429082"/>
    <lineage>
        <taxon>Bacteria</taxon>
        <taxon>Pseudomonadati</taxon>
        <taxon>Pseudomonadota</taxon>
        <taxon>Alphaproteobacteria</taxon>
        <taxon>Hyphomicrobiales</taxon>
        <taxon>Ahrensiaceae</taxon>
        <taxon>Oricola</taxon>
    </lineage>
</organism>
<sequence>MIRGMGIVKADDNAVEALPAPRRRAYTAVAAALLVAMAGGWYFFERFTEEKAPLARNSIFTSAYGERSAKYDTFEGAAPRRFRPCGAEPHDNCVVDGDTFWLNGYHIRIANIDAPDGDTDCAAGKAAARDATRTLSKLLDGKLIDIRGQGRDREGRLLALVSTREGDVGRNMVRWRVAKPWNGRAEPDNDWCAAG</sequence>
<keyword evidence="1" id="KW-1133">Transmembrane helix</keyword>
<dbReference type="AlphaFoldDB" id="A0A4V2MP38"/>
<gene>
    <name evidence="3" type="ORF">E0D97_01450</name>
</gene>
<keyword evidence="1" id="KW-0472">Membrane</keyword>
<comment type="caution">
    <text evidence="3">The sequence shown here is derived from an EMBL/GenBank/DDBJ whole genome shotgun (WGS) entry which is preliminary data.</text>
</comment>
<dbReference type="InterPro" id="IPR035437">
    <property type="entry name" value="SNase_OB-fold_sf"/>
</dbReference>
<dbReference type="Pfam" id="PF00565">
    <property type="entry name" value="SNase"/>
    <property type="match status" value="1"/>
</dbReference>
<reference evidence="3 4" key="1">
    <citation type="journal article" date="2015" name="Antonie Van Leeuwenhoek">
        <title>Oricola cellulosilytica gen. nov., sp. nov., a cellulose-degrading bacterium of the family Phyllobacteriaceae isolated from surface seashore water, and emended descriptions of Mesorhizobium loti and Phyllobacterium myrsinacearum.</title>
        <authorList>
            <person name="Hameed A."/>
            <person name="Shahina M."/>
            <person name="Lai W.A."/>
            <person name="Lin S.Y."/>
            <person name="Young L.S."/>
            <person name="Liu Y.C."/>
            <person name="Hsu Y.H."/>
            <person name="Young C.C."/>
        </authorList>
    </citation>
    <scope>NUCLEOTIDE SEQUENCE [LARGE SCALE GENOMIC DNA]</scope>
    <source>
        <strain evidence="3 4">KCTC 52183</strain>
    </source>
</reference>
<evidence type="ECO:0000313" key="3">
    <source>
        <dbReference type="EMBL" id="TCD16132.1"/>
    </source>
</evidence>
<protein>
    <recommendedName>
        <fullName evidence="2">TNase-like domain-containing protein</fullName>
    </recommendedName>
</protein>
<evidence type="ECO:0000313" key="4">
    <source>
        <dbReference type="Proteomes" id="UP000291301"/>
    </source>
</evidence>